<dbReference type="Gene3D" id="3.30.450.40">
    <property type="match status" value="1"/>
</dbReference>
<dbReference type="InterPro" id="IPR005471">
    <property type="entry name" value="Tscrpt_reg_IclR_N"/>
</dbReference>
<dbReference type="PROSITE" id="PS51077">
    <property type="entry name" value="HTH_ICLR"/>
    <property type="match status" value="1"/>
</dbReference>
<sequence length="251" mass="28032">MQNKNKTVTKTKEILELFVDHESLSLQEISNISRLSKTTAHRMIGSLEEVGLLTRNSAGKYQLGLMFLQYGQLVKERLDIRQIALPIMKELRDGVNEAVNLVIREGNEAIYIEKVDTNQAVRVYTQIGRRAPLYAGACPRILLSYMPVEERLKYIEETALVPYADGTITDKNTLQKTIEQCLKLGYTVSHSELRNFSSALAAPIFNSDGLVVAGLSLAGLNSSFHEARIPELVEKTINAANRISNQLGRVK</sequence>
<evidence type="ECO:0000256" key="1">
    <source>
        <dbReference type="ARBA" id="ARBA00023015"/>
    </source>
</evidence>
<dbReference type="Proteomes" id="UP001527882">
    <property type="component" value="Unassembled WGS sequence"/>
</dbReference>
<dbReference type="InterPro" id="IPR036390">
    <property type="entry name" value="WH_DNA-bd_sf"/>
</dbReference>
<dbReference type="InterPro" id="IPR036388">
    <property type="entry name" value="WH-like_DNA-bd_sf"/>
</dbReference>
<dbReference type="SUPFAM" id="SSF55781">
    <property type="entry name" value="GAF domain-like"/>
    <property type="match status" value="1"/>
</dbReference>
<dbReference type="SMART" id="SM00346">
    <property type="entry name" value="HTH_ICLR"/>
    <property type="match status" value="1"/>
</dbReference>
<evidence type="ECO:0000313" key="7">
    <source>
        <dbReference type="Proteomes" id="UP001527882"/>
    </source>
</evidence>
<dbReference type="SUPFAM" id="SSF46785">
    <property type="entry name" value="Winged helix' DNA-binding domain"/>
    <property type="match status" value="1"/>
</dbReference>
<evidence type="ECO:0000313" key="6">
    <source>
        <dbReference type="EMBL" id="MCZ8514752.1"/>
    </source>
</evidence>
<dbReference type="InterPro" id="IPR029016">
    <property type="entry name" value="GAF-like_dom_sf"/>
</dbReference>
<proteinExistence type="predicted"/>
<organism evidence="6 7">
    <name type="scientific">Paenibacillus gyeongsangnamensis</name>
    <dbReference type="NCBI Taxonomy" id="3388067"/>
    <lineage>
        <taxon>Bacteria</taxon>
        <taxon>Bacillati</taxon>
        <taxon>Bacillota</taxon>
        <taxon>Bacilli</taxon>
        <taxon>Bacillales</taxon>
        <taxon>Paenibacillaceae</taxon>
        <taxon>Paenibacillus</taxon>
    </lineage>
</organism>
<dbReference type="PROSITE" id="PS51078">
    <property type="entry name" value="ICLR_ED"/>
    <property type="match status" value="1"/>
</dbReference>
<keyword evidence="3" id="KW-0804">Transcription</keyword>
<dbReference type="Pfam" id="PF01614">
    <property type="entry name" value="IclR_C"/>
    <property type="match status" value="1"/>
</dbReference>
<keyword evidence="2" id="KW-0238">DNA-binding</keyword>
<dbReference type="Pfam" id="PF09339">
    <property type="entry name" value="HTH_IclR"/>
    <property type="match status" value="1"/>
</dbReference>
<dbReference type="RefSeq" id="WP_269883272.1">
    <property type="nucleotide sequence ID" value="NZ_JAQAGZ010000013.1"/>
</dbReference>
<name>A0ABT4QD01_9BACL</name>
<keyword evidence="7" id="KW-1185">Reference proteome</keyword>
<evidence type="ECO:0000256" key="2">
    <source>
        <dbReference type="ARBA" id="ARBA00023125"/>
    </source>
</evidence>
<evidence type="ECO:0000259" key="4">
    <source>
        <dbReference type="PROSITE" id="PS51077"/>
    </source>
</evidence>
<dbReference type="EMBL" id="JAQAGZ010000013">
    <property type="protein sequence ID" value="MCZ8514752.1"/>
    <property type="molecule type" value="Genomic_DNA"/>
</dbReference>
<accession>A0ABT4QD01</accession>
<dbReference type="Gene3D" id="1.10.10.10">
    <property type="entry name" value="Winged helix-like DNA-binding domain superfamily/Winged helix DNA-binding domain"/>
    <property type="match status" value="1"/>
</dbReference>
<reference evidence="6 7" key="1">
    <citation type="submission" date="2022-12" db="EMBL/GenBank/DDBJ databases">
        <title>Draft genome sequence of Paenibacillus sp. dW9.</title>
        <authorList>
            <person name="Choi E.-W."/>
            <person name="Kim D.-U."/>
        </authorList>
    </citation>
    <scope>NUCLEOTIDE SEQUENCE [LARGE SCALE GENOMIC DNA]</scope>
    <source>
        <strain evidence="7">dW9</strain>
    </source>
</reference>
<protein>
    <submittedName>
        <fullName evidence="6">IclR family transcriptional regulator</fullName>
    </submittedName>
</protein>
<dbReference type="PANTHER" id="PTHR30136:SF24">
    <property type="entry name" value="HTH-TYPE TRANSCRIPTIONAL REPRESSOR ALLR"/>
    <property type="match status" value="1"/>
</dbReference>
<feature type="domain" description="HTH iclR-type" evidence="4">
    <location>
        <begin position="5"/>
        <end position="65"/>
    </location>
</feature>
<feature type="domain" description="IclR-ED" evidence="5">
    <location>
        <begin position="66"/>
        <end position="249"/>
    </location>
</feature>
<keyword evidence="1" id="KW-0805">Transcription regulation</keyword>
<evidence type="ECO:0000259" key="5">
    <source>
        <dbReference type="PROSITE" id="PS51078"/>
    </source>
</evidence>
<evidence type="ECO:0000256" key="3">
    <source>
        <dbReference type="ARBA" id="ARBA00023163"/>
    </source>
</evidence>
<gene>
    <name evidence="6" type="ORF">O9H85_20450</name>
</gene>
<dbReference type="InterPro" id="IPR050707">
    <property type="entry name" value="HTH_MetabolicPath_Reg"/>
</dbReference>
<comment type="caution">
    <text evidence="6">The sequence shown here is derived from an EMBL/GenBank/DDBJ whole genome shotgun (WGS) entry which is preliminary data.</text>
</comment>
<dbReference type="PANTHER" id="PTHR30136">
    <property type="entry name" value="HELIX-TURN-HELIX TRANSCRIPTIONAL REGULATOR, ICLR FAMILY"/>
    <property type="match status" value="1"/>
</dbReference>
<dbReference type="InterPro" id="IPR014757">
    <property type="entry name" value="Tscrpt_reg_IclR_C"/>
</dbReference>